<comment type="caution">
    <text evidence="1">The sequence shown here is derived from an EMBL/GenBank/DDBJ whole genome shotgun (WGS) entry which is preliminary data.</text>
</comment>
<evidence type="ECO:0000313" key="1">
    <source>
        <dbReference type="EMBL" id="NBC38756.1"/>
    </source>
</evidence>
<proteinExistence type="predicted"/>
<sequence>MDRVRVLNAPLNQANLLLHECCRELAARMGGGPFPALEEALEGWRRQIDGRTNLRSVEYAEAALAALDQRLSPRRARTEIARRRPDIITAFTRAPVDVKGLLRINLYLPEEALEDSLSGLIRGVFATPASFGLVERLEVAKVRVEPSIAVTYPTLILYLRAHANQPALRPRVEALLRGLASLLEPFRRASLADATYADQWHPSATATQGLRLHKRYLHLLALLSRVYDRRSNFAYLKAPPSRASSFPGVLDRVRTR</sequence>
<gene>
    <name evidence="1" type="ORF">GTZ93_02875</name>
</gene>
<reference evidence="1 2" key="1">
    <citation type="submission" date="2020-01" db="EMBL/GenBank/DDBJ databases">
        <title>The draft genome sequence of Corallococcus exiguus DSM 14696.</title>
        <authorList>
            <person name="Zhang X."/>
            <person name="Zhu H."/>
        </authorList>
    </citation>
    <scope>NUCLEOTIDE SEQUENCE [LARGE SCALE GENOMIC DNA]</scope>
    <source>
        <strain evidence="1 2">DSM 14696</strain>
    </source>
</reference>
<evidence type="ECO:0000313" key="2">
    <source>
        <dbReference type="Proteomes" id="UP000537825"/>
    </source>
</evidence>
<protein>
    <submittedName>
        <fullName evidence="1">Uncharacterized protein</fullName>
    </submittedName>
</protein>
<dbReference type="AlphaFoldDB" id="A0A7X4Y578"/>
<keyword evidence="2" id="KW-1185">Reference proteome</keyword>
<accession>A0A7X4Y578</accession>
<dbReference type="EMBL" id="JAAAPK010000001">
    <property type="protein sequence ID" value="NBC38756.1"/>
    <property type="molecule type" value="Genomic_DNA"/>
</dbReference>
<dbReference type="RefSeq" id="WP_139919159.1">
    <property type="nucleotide sequence ID" value="NZ_CBCSLE010000070.1"/>
</dbReference>
<organism evidence="1 2">
    <name type="scientific">Corallococcus exiguus</name>
    <dbReference type="NCBI Taxonomy" id="83462"/>
    <lineage>
        <taxon>Bacteria</taxon>
        <taxon>Pseudomonadati</taxon>
        <taxon>Myxococcota</taxon>
        <taxon>Myxococcia</taxon>
        <taxon>Myxococcales</taxon>
        <taxon>Cystobacterineae</taxon>
        <taxon>Myxococcaceae</taxon>
        <taxon>Corallococcus</taxon>
    </lineage>
</organism>
<dbReference type="Proteomes" id="UP000537825">
    <property type="component" value="Unassembled WGS sequence"/>
</dbReference>
<name>A0A7X4Y578_9BACT</name>